<dbReference type="EC" id="2.7.11.1" evidence="1"/>
<sequence>MDETPVTGRVIAERYRLIGLLGEGGTGVAWLAHDELLRREVAVKEFRVPPGLDPTAARLLFRRLEDGARSAGRISHRNVVAVHEVAGHGGRPWIVMEPVRGLALSELLEADGPLPPRQVARIGSEALAGLRAAHAAGVVHGNVTPSKVLVANDGRVLVTGFGTGSGAAAVPPVAQGAAADLRALGAVLFTAVEGRSPRGDAPRAERADGALAEVVEGLLRRDAAGAMPAAEAEHRLRLAGAGGAVPPAPAAGAHGPAPAGSAGARGEKSDRSHVVL</sequence>
<keyword evidence="11" id="KW-1185">Reference proteome</keyword>
<comment type="caution">
    <text evidence="10">The sequence shown here is derived from an EMBL/GenBank/DDBJ whole genome shotgun (WGS) entry which is preliminary data.</text>
</comment>
<dbReference type="PANTHER" id="PTHR43289">
    <property type="entry name" value="MITOGEN-ACTIVATED PROTEIN KINASE KINASE KINASE 20-RELATED"/>
    <property type="match status" value="1"/>
</dbReference>
<feature type="compositionally biased region" description="Low complexity" evidence="8">
    <location>
        <begin position="250"/>
        <end position="264"/>
    </location>
</feature>
<dbReference type="EMBL" id="BAABJV010000016">
    <property type="protein sequence ID" value="GAA4790120.1"/>
    <property type="molecule type" value="Genomic_DNA"/>
</dbReference>
<evidence type="ECO:0000313" key="11">
    <source>
        <dbReference type="Proteomes" id="UP001501147"/>
    </source>
</evidence>
<dbReference type="InterPro" id="IPR017441">
    <property type="entry name" value="Protein_kinase_ATP_BS"/>
</dbReference>
<accession>A0ABP9B3M6</accession>
<organism evidence="10 11">
    <name type="scientific">Streptomyces sanyensis</name>
    <dbReference type="NCBI Taxonomy" id="568869"/>
    <lineage>
        <taxon>Bacteria</taxon>
        <taxon>Bacillati</taxon>
        <taxon>Actinomycetota</taxon>
        <taxon>Actinomycetes</taxon>
        <taxon>Kitasatosporales</taxon>
        <taxon>Streptomycetaceae</taxon>
        <taxon>Streptomyces</taxon>
    </lineage>
</organism>
<keyword evidence="5" id="KW-0418">Kinase</keyword>
<feature type="domain" description="Protein kinase" evidence="9">
    <location>
        <begin position="15"/>
        <end position="276"/>
    </location>
</feature>
<evidence type="ECO:0000256" key="1">
    <source>
        <dbReference type="ARBA" id="ARBA00012513"/>
    </source>
</evidence>
<evidence type="ECO:0000256" key="2">
    <source>
        <dbReference type="ARBA" id="ARBA00022527"/>
    </source>
</evidence>
<dbReference type="Proteomes" id="UP001501147">
    <property type="component" value="Unassembled WGS sequence"/>
</dbReference>
<dbReference type="SUPFAM" id="SSF56112">
    <property type="entry name" value="Protein kinase-like (PK-like)"/>
    <property type="match status" value="1"/>
</dbReference>
<evidence type="ECO:0000256" key="3">
    <source>
        <dbReference type="ARBA" id="ARBA00022679"/>
    </source>
</evidence>
<keyword evidence="6 7" id="KW-0067">ATP-binding</keyword>
<keyword evidence="4 7" id="KW-0547">Nucleotide-binding</keyword>
<keyword evidence="3" id="KW-0808">Transferase</keyword>
<dbReference type="Pfam" id="PF00069">
    <property type="entry name" value="Pkinase"/>
    <property type="match status" value="1"/>
</dbReference>
<proteinExistence type="predicted"/>
<reference evidence="11" key="1">
    <citation type="journal article" date="2019" name="Int. J. Syst. Evol. Microbiol.">
        <title>The Global Catalogue of Microorganisms (GCM) 10K type strain sequencing project: providing services to taxonomists for standard genome sequencing and annotation.</title>
        <authorList>
            <consortium name="The Broad Institute Genomics Platform"/>
            <consortium name="The Broad Institute Genome Sequencing Center for Infectious Disease"/>
            <person name="Wu L."/>
            <person name="Ma J."/>
        </authorList>
    </citation>
    <scope>NUCLEOTIDE SEQUENCE [LARGE SCALE GENOMIC DNA]</scope>
    <source>
        <strain evidence="11">JCM 18324</strain>
    </source>
</reference>
<dbReference type="Gene3D" id="3.30.200.20">
    <property type="entry name" value="Phosphorylase Kinase, domain 1"/>
    <property type="match status" value="1"/>
</dbReference>
<evidence type="ECO:0000259" key="9">
    <source>
        <dbReference type="PROSITE" id="PS50011"/>
    </source>
</evidence>
<dbReference type="PROSITE" id="PS50011">
    <property type="entry name" value="PROTEIN_KINASE_DOM"/>
    <property type="match status" value="1"/>
</dbReference>
<dbReference type="PANTHER" id="PTHR43289:SF6">
    <property type="entry name" value="SERINE_THREONINE-PROTEIN KINASE NEKL-3"/>
    <property type="match status" value="1"/>
</dbReference>
<dbReference type="InterPro" id="IPR011009">
    <property type="entry name" value="Kinase-like_dom_sf"/>
</dbReference>
<dbReference type="Gene3D" id="1.10.510.10">
    <property type="entry name" value="Transferase(Phosphotransferase) domain 1"/>
    <property type="match status" value="1"/>
</dbReference>
<dbReference type="InterPro" id="IPR000719">
    <property type="entry name" value="Prot_kinase_dom"/>
</dbReference>
<feature type="region of interest" description="Disordered" evidence="8">
    <location>
        <begin position="238"/>
        <end position="276"/>
    </location>
</feature>
<evidence type="ECO:0000313" key="10">
    <source>
        <dbReference type="EMBL" id="GAA4790120.1"/>
    </source>
</evidence>
<gene>
    <name evidence="10" type="ORF">GCM10023329_47160</name>
</gene>
<evidence type="ECO:0000256" key="8">
    <source>
        <dbReference type="SAM" id="MobiDB-lite"/>
    </source>
</evidence>
<evidence type="ECO:0000256" key="7">
    <source>
        <dbReference type="PROSITE-ProRule" id="PRU10141"/>
    </source>
</evidence>
<protein>
    <recommendedName>
        <fullName evidence="1">non-specific serine/threonine protein kinase</fullName>
        <ecNumber evidence="1">2.7.11.1</ecNumber>
    </recommendedName>
</protein>
<evidence type="ECO:0000256" key="4">
    <source>
        <dbReference type="ARBA" id="ARBA00022741"/>
    </source>
</evidence>
<feature type="compositionally biased region" description="Basic and acidic residues" evidence="8">
    <location>
        <begin position="265"/>
        <end position="276"/>
    </location>
</feature>
<feature type="binding site" evidence="7">
    <location>
        <position position="44"/>
    </location>
    <ligand>
        <name>ATP</name>
        <dbReference type="ChEBI" id="CHEBI:30616"/>
    </ligand>
</feature>
<name>A0ABP9B3M6_9ACTN</name>
<evidence type="ECO:0000256" key="6">
    <source>
        <dbReference type="ARBA" id="ARBA00022840"/>
    </source>
</evidence>
<dbReference type="PROSITE" id="PS00107">
    <property type="entry name" value="PROTEIN_KINASE_ATP"/>
    <property type="match status" value="1"/>
</dbReference>
<dbReference type="CDD" id="cd14014">
    <property type="entry name" value="STKc_PknB_like"/>
    <property type="match status" value="1"/>
</dbReference>
<keyword evidence="2" id="KW-0723">Serine/threonine-protein kinase</keyword>
<evidence type="ECO:0000256" key="5">
    <source>
        <dbReference type="ARBA" id="ARBA00022777"/>
    </source>
</evidence>